<feature type="compositionally biased region" description="Polar residues" evidence="1">
    <location>
        <begin position="12"/>
        <end position="28"/>
    </location>
</feature>
<evidence type="ECO:0000256" key="1">
    <source>
        <dbReference type="SAM" id="MobiDB-lite"/>
    </source>
</evidence>
<proteinExistence type="predicted"/>
<dbReference type="AlphaFoldDB" id="A0A1X7RUZ9"/>
<sequence>MFQPPTSKYPGTDTNTNSTRKPTSQLHYTTRSTKCRHYSLLRLPTQYEQLAIRIPSTKLAQRSSPYCQAGVHGVVTLVVHVEIGAVSILQTVVVIVQLERVFQRELVAVDDIIDHLRSVRYSPLSSEDRPSGVIASP</sequence>
<dbReference type="EMBL" id="LT853696">
    <property type="protein sequence ID" value="SMQ51256.1"/>
    <property type="molecule type" value="Genomic_DNA"/>
</dbReference>
<protein>
    <submittedName>
        <fullName evidence="2">Uncharacterized protein</fullName>
    </submittedName>
</protein>
<name>A0A1X7RUZ9_ZYMT9</name>
<keyword evidence="3" id="KW-1185">Reference proteome</keyword>
<reference evidence="2 3" key="1">
    <citation type="submission" date="2016-06" db="EMBL/GenBank/DDBJ databases">
        <authorList>
            <person name="Kjaerup R.B."/>
            <person name="Dalgaard T.S."/>
            <person name="Juul-Madsen H.R."/>
        </authorList>
    </citation>
    <scope>NUCLEOTIDE SEQUENCE [LARGE SCALE GENOMIC DNA]</scope>
</reference>
<accession>A0A1X7RUZ9</accession>
<evidence type="ECO:0000313" key="2">
    <source>
        <dbReference type="EMBL" id="SMQ51256.1"/>
    </source>
</evidence>
<gene>
    <name evidence="2" type="ORF">ZT3D7_G6409</name>
</gene>
<dbReference type="Proteomes" id="UP000215127">
    <property type="component" value="Chromosome 5"/>
</dbReference>
<organism evidence="2 3">
    <name type="scientific">Zymoseptoria tritici (strain ST99CH_3D7)</name>
    <dbReference type="NCBI Taxonomy" id="1276538"/>
    <lineage>
        <taxon>Eukaryota</taxon>
        <taxon>Fungi</taxon>
        <taxon>Dikarya</taxon>
        <taxon>Ascomycota</taxon>
        <taxon>Pezizomycotina</taxon>
        <taxon>Dothideomycetes</taxon>
        <taxon>Dothideomycetidae</taxon>
        <taxon>Mycosphaerellales</taxon>
        <taxon>Mycosphaerellaceae</taxon>
        <taxon>Zymoseptoria</taxon>
    </lineage>
</organism>
<evidence type="ECO:0000313" key="3">
    <source>
        <dbReference type="Proteomes" id="UP000215127"/>
    </source>
</evidence>
<feature type="region of interest" description="Disordered" evidence="1">
    <location>
        <begin position="1"/>
        <end position="28"/>
    </location>
</feature>